<dbReference type="AlphaFoldDB" id="A0A1H9ZF77"/>
<evidence type="ECO:0000313" key="2">
    <source>
        <dbReference type="Proteomes" id="UP000243819"/>
    </source>
</evidence>
<dbReference type="STRING" id="1120990.SAMN03080614_100864"/>
<keyword evidence="2" id="KW-1185">Reference proteome</keyword>
<protein>
    <submittedName>
        <fullName evidence="1">Uncharacterized protein</fullName>
    </submittedName>
</protein>
<accession>A0A1H9ZF77</accession>
<dbReference type="Proteomes" id="UP000243819">
    <property type="component" value="Unassembled WGS sequence"/>
</dbReference>
<proteinExistence type="predicted"/>
<gene>
    <name evidence="1" type="ORF">SAMN03080614_100864</name>
</gene>
<organism evidence="1 2">
    <name type="scientific">Anaerobranca gottschalkii DSM 13577</name>
    <dbReference type="NCBI Taxonomy" id="1120990"/>
    <lineage>
        <taxon>Bacteria</taxon>
        <taxon>Bacillati</taxon>
        <taxon>Bacillota</taxon>
        <taxon>Clostridia</taxon>
        <taxon>Eubacteriales</taxon>
        <taxon>Proteinivoracaceae</taxon>
        <taxon>Anaerobranca</taxon>
    </lineage>
</organism>
<evidence type="ECO:0000313" key="1">
    <source>
        <dbReference type="EMBL" id="SES79961.1"/>
    </source>
</evidence>
<sequence length="90" mass="10349">MFLKLKIIDRLSLKGIPNCVVELNWEDFTVKYCCNGDVIVGLPRNCANYSMKITAPMYKSIIYKMEKVDNNEQVVDLEFLDILDEDPVTA</sequence>
<dbReference type="EMBL" id="FOIF01000008">
    <property type="protein sequence ID" value="SES79961.1"/>
    <property type="molecule type" value="Genomic_DNA"/>
</dbReference>
<reference evidence="2" key="1">
    <citation type="submission" date="2016-10" db="EMBL/GenBank/DDBJ databases">
        <authorList>
            <person name="Varghese N."/>
            <person name="Submissions S."/>
        </authorList>
    </citation>
    <scope>NUCLEOTIDE SEQUENCE [LARGE SCALE GENOMIC DNA]</scope>
    <source>
        <strain evidence="2">DSM 13577</strain>
    </source>
</reference>
<dbReference type="RefSeq" id="WP_091349430.1">
    <property type="nucleotide sequence ID" value="NZ_FOIF01000008.1"/>
</dbReference>
<name>A0A1H9ZF77_9FIRM</name>